<dbReference type="InterPro" id="IPR006059">
    <property type="entry name" value="SBP"/>
</dbReference>
<keyword evidence="4" id="KW-0564">Palmitate</keyword>
<accession>A0ABP7FMB3</accession>
<keyword evidence="5" id="KW-0449">Lipoprotein</keyword>
<name>A0ABP7FMB3_9MICO</name>
<evidence type="ECO:0000256" key="4">
    <source>
        <dbReference type="ARBA" id="ARBA00023139"/>
    </source>
</evidence>
<dbReference type="Proteomes" id="UP001501004">
    <property type="component" value="Unassembled WGS sequence"/>
</dbReference>
<dbReference type="Pfam" id="PF13416">
    <property type="entry name" value="SBP_bac_8"/>
    <property type="match status" value="1"/>
</dbReference>
<evidence type="ECO:0000256" key="3">
    <source>
        <dbReference type="ARBA" id="ARBA00023136"/>
    </source>
</evidence>
<dbReference type="PROSITE" id="PS51257">
    <property type="entry name" value="PROKAR_LIPOPROTEIN"/>
    <property type="match status" value="1"/>
</dbReference>
<organism evidence="7 8">
    <name type="scientific">Leifsonella bigeumensis</name>
    <dbReference type="NCBI Taxonomy" id="433643"/>
    <lineage>
        <taxon>Bacteria</taxon>
        <taxon>Bacillati</taxon>
        <taxon>Actinomycetota</taxon>
        <taxon>Actinomycetes</taxon>
        <taxon>Micrococcales</taxon>
        <taxon>Microbacteriaceae</taxon>
        <taxon>Leifsonella</taxon>
    </lineage>
</organism>
<evidence type="ECO:0000313" key="7">
    <source>
        <dbReference type="EMBL" id="GAA3739357.1"/>
    </source>
</evidence>
<dbReference type="PANTHER" id="PTHR43649">
    <property type="entry name" value="ARABINOSE-BINDING PROTEIN-RELATED"/>
    <property type="match status" value="1"/>
</dbReference>
<keyword evidence="1" id="KW-1003">Cell membrane</keyword>
<dbReference type="RefSeq" id="WP_344755068.1">
    <property type="nucleotide sequence ID" value="NZ_BAABAE010000003.1"/>
</dbReference>
<keyword evidence="8" id="KW-1185">Reference proteome</keyword>
<dbReference type="InterPro" id="IPR050490">
    <property type="entry name" value="Bact_solute-bd_prot1"/>
</dbReference>
<dbReference type="PANTHER" id="PTHR43649:SF33">
    <property type="entry name" value="POLYGALACTURONAN_RHAMNOGALACTURONAN-BINDING PROTEIN YTCQ"/>
    <property type="match status" value="1"/>
</dbReference>
<feature type="chain" id="PRO_5045911077" evidence="6">
    <location>
        <begin position="28"/>
        <end position="433"/>
    </location>
</feature>
<dbReference type="EMBL" id="BAABAE010000003">
    <property type="protein sequence ID" value="GAA3739357.1"/>
    <property type="molecule type" value="Genomic_DNA"/>
</dbReference>
<keyword evidence="2 6" id="KW-0732">Signal</keyword>
<evidence type="ECO:0000256" key="1">
    <source>
        <dbReference type="ARBA" id="ARBA00022475"/>
    </source>
</evidence>
<protein>
    <submittedName>
        <fullName evidence="7">Sugar ABC transporter substrate-binding protein</fullName>
    </submittedName>
</protein>
<evidence type="ECO:0000256" key="2">
    <source>
        <dbReference type="ARBA" id="ARBA00022729"/>
    </source>
</evidence>
<evidence type="ECO:0000256" key="5">
    <source>
        <dbReference type="ARBA" id="ARBA00023288"/>
    </source>
</evidence>
<proteinExistence type="predicted"/>
<evidence type="ECO:0000256" key="6">
    <source>
        <dbReference type="SAM" id="SignalP"/>
    </source>
</evidence>
<evidence type="ECO:0000313" key="8">
    <source>
        <dbReference type="Proteomes" id="UP001501004"/>
    </source>
</evidence>
<keyword evidence="3" id="KW-0472">Membrane</keyword>
<reference evidence="8" key="1">
    <citation type="journal article" date="2019" name="Int. J. Syst. Evol. Microbiol.">
        <title>The Global Catalogue of Microorganisms (GCM) 10K type strain sequencing project: providing services to taxonomists for standard genome sequencing and annotation.</title>
        <authorList>
            <consortium name="The Broad Institute Genomics Platform"/>
            <consortium name="The Broad Institute Genome Sequencing Center for Infectious Disease"/>
            <person name="Wu L."/>
            <person name="Ma J."/>
        </authorList>
    </citation>
    <scope>NUCLEOTIDE SEQUENCE [LARGE SCALE GENOMIC DNA]</scope>
    <source>
        <strain evidence="8">JCM 16949</strain>
    </source>
</reference>
<sequence length="433" mass="46878">MKRQHKVVGLVASAAIAAMTLAGCSSGGEGPGNGGEESNEITVAAQAWMVEKFHMADMVKKFEAANPGKTVNVVEYPDNQALSNFALQWSQNKSSQDIVVVDGASVAVQFLAKDLIIDFNKTDFFEGATAKDKFVGETLKFDSLGDVQFAIPIGLETYNISANKTYFDEAGLLDANGDIPAPKDWDELYEMAKAMTVKDGNTVTRPGMTIQWGPNAMSTMIAVEQAVRGSFYKSDGKTLTFDTPEMREVLEIWKKGVTEGVFSIDTFANKDAGRSNFNAGNIPMVLETAAHVPEAAPTIGVDNSVVLAMPGSLENGSYGFTAGIIVPSASKNQALALKFIQEGMMSDVQVDVGLEWGKLPVIKEYFDQIDAPWKTAMYDLVKISQPAPMYRDLPEIQVTGKQMLQEYLTGAKDLDGFLADLESLIDKANKEAQ</sequence>
<gene>
    <name evidence="7" type="ORF">GCM10022239_13690</name>
</gene>
<feature type="signal peptide" evidence="6">
    <location>
        <begin position="1"/>
        <end position="27"/>
    </location>
</feature>
<comment type="caution">
    <text evidence="7">The sequence shown here is derived from an EMBL/GenBank/DDBJ whole genome shotgun (WGS) entry which is preliminary data.</text>
</comment>
<dbReference type="SUPFAM" id="SSF53850">
    <property type="entry name" value="Periplasmic binding protein-like II"/>
    <property type="match status" value="1"/>
</dbReference>
<dbReference type="Gene3D" id="3.40.190.10">
    <property type="entry name" value="Periplasmic binding protein-like II"/>
    <property type="match status" value="1"/>
</dbReference>